<dbReference type="AlphaFoldDB" id="A0A024G3P3"/>
<keyword evidence="3" id="KW-1185">Reference proteome</keyword>
<dbReference type="EMBL" id="CAIX01000016">
    <property type="protein sequence ID" value="CCI41197.1"/>
    <property type="molecule type" value="Genomic_DNA"/>
</dbReference>
<protein>
    <submittedName>
        <fullName evidence="2">Uncharacterized protein</fullName>
    </submittedName>
</protein>
<evidence type="ECO:0000313" key="2">
    <source>
        <dbReference type="EMBL" id="CCI41197.1"/>
    </source>
</evidence>
<feature type="region of interest" description="Disordered" evidence="1">
    <location>
        <begin position="47"/>
        <end position="74"/>
    </location>
</feature>
<proteinExistence type="predicted"/>
<dbReference type="InParanoid" id="A0A024G3P3"/>
<evidence type="ECO:0000313" key="3">
    <source>
        <dbReference type="Proteomes" id="UP000053237"/>
    </source>
</evidence>
<name>A0A024G3P3_9STRA</name>
<dbReference type="Proteomes" id="UP000053237">
    <property type="component" value="Unassembled WGS sequence"/>
</dbReference>
<reference evidence="2 3" key="1">
    <citation type="submission" date="2012-05" db="EMBL/GenBank/DDBJ databases">
        <title>Recombination and specialization in a pathogen metapopulation.</title>
        <authorList>
            <person name="Gardiner A."/>
            <person name="Kemen E."/>
            <person name="Schultz-Larsen T."/>
            <person name="MacLean D."/>
            <person name="Van Oosterhout C."/>
            <person name="Jones J.D.G."/>
        </authorList>
    </citation>
    <scope>NUCLEOTIDE SEQUENCE [LARGE SCALE GENOMIC DNA]</scope>
    <source>
        <strain evidence="2 3">Ac Nc2</strain>
    </source>
</reference>
<accession>A0A024G3P3</accession>
<sequence length="74" mass="8115">MPYSSTIIEGILILISNPLQCYLNAAQPQYEMALVAVPATNADQNQQQTVVSLNEEKHGRKDSPLSTSTRLQAN</sequence>
<feature type="compositionally biased region" description="Basic and acidic residues" evidence="1">
    <location>
        <begin position="54"/>
        <end position="63"/>
    </location>
</feature>
<gene>
    <name evidence="2" type="ORF">BN9_019810</name>
</gene>
<organism evidence="2 3">
    <name type="scientific">Albugo candida</name>
    <dbReference type="NCBI Taxonomy" id="65357"/>
    <lineage>
        <taxon>Eukaryota</taxon>
        <taxon>Sar</taxon>
        <taxon>Stramenopiles</taxon>
        <taxon>Oomycota</taxon>
        <taxon>Peronosporomycetes</taxon>
        <taxon>Albuginales</taxon>
        <taxon>Albuginaceae</taxon>
        <taxon>Albugo</taxon>
    </lineage>
</organism>
<comment type="caution">
    <text evidence="2">The sequence shown here is derived from an EMBL/GenBank/DDBJ whole genome shotgun (WGS) entry which is preliminary data.</text>
</comment>
<feature type="compositionally biased region" description="Polar residues" evidence="1">
    <location>
        <begin position="64"/>
        <end position="74"/>
    </location>
</feature>
<evidence type="ECO:0000256" key="1">
    <source>
        <dbReference type="SAM" id="MobiDB-lite"/>
    </source>
</evidence>